<dbReference type="Gene3D" id="1.20.1280.50">
    <property type="match status" value="1"/>
</dbReference>
<feature type="coiled-coil region" evidence="1">
    <location>
        <begin position="593"/>
        <end position="620"/>
    </location>
</feature>
<feature type="region of interest" description="Disordered" evidence="2">
    <location>
        <begin position="1005"/>
        <end position="1043"/>
    </location>
</feature>
<dbReference type="AlphaFoldDB" id="A0A409W6S3"/>
<keyword evidence="4" id="KW-1185">Reference proteome</keyword>
<comment type="caution">
    <text evidence="3">The sequence shown here is derived from an EMBL/GenBank/DDBJ whole genome shotgun (WGS) entry which is preliminary data.</text>
</comment>
<dbReference type="EMBL" id="NHYE01005359">
    <property type="protein sequence ID" value="PPQ74165.1"/>
    <property type="molecule type" value="Genomic_DNA"/>
</dbReference>
<dbReference type="PANTHER" id="PTHR38926">
    <property type="entry name" value="F-BOX DOMAIN CONTAINING PROTEIN, EXPRESSED"/>
    <property type="match status" value="1"/>
</dbReference>
<evidence type="ECO:0000256" key="1">
    <source>
        <dbReference type="SAM" id="Coils"/>
    </source>
</evidence>
<dbReference type="PANTHER" id="PTHR38926:SF64">
    <property type="entry name" value="F-BOX DOMAIN-CONTAINING PROTEIN"/>
    <property type="match status" value="1"/>
</dbReference>
<feature type="compositionally biased region" description="Acidic residues" evidence="2">
    <location>
        <begin position="445"/>
        <end position="463"/>
    </location>
</feature>
<accession>A0A409W6S3</accession>
<proteinExistence type="predicted"/>
<name>A0A409W6S3_9AGAR</name>
<keyword evidence="1" id="KW-0175">Coiled coil</keyword>
<evidence type="ECO:0000256" key="2">
    <source>
        <dbReference type="SAM" id="MobiDB-lite"/>
    </source>
</evidence>
<dbReference type="OrthoDB" id="3139566at2759"/>
<dbReference type="InParanoid" id="A0A409W6S3"/>
<sequence>MASTNENTTSDWRRQAIKEKIAQNETAVENTKAYLQTLESQRYELLEALNSTSRIMTALSPEVLSEIFLIVCETGYSHSIPYQFRIGRVCRAWRRVAWSTPRLWCKISIRFHDKRYETQRILLEEWIKRSGSCPLELSLHTYFCISDRWDPPLDSTFRLLATTCHRWTKLSTSPYRSLALALKELSPHFPLLNDLQVTAHRPTEDPHLALWDFSSGTPRLRTLDVSDSIPGPQFGVNWAGLVKLTMKLSFRYRPSFEILSLLPSLKELDCHIERVNPDFNVNMIPSPNMPNLWYLNIVGHPKLIVSFLRLLVLPKLTKLSVSCDFVSSQALWTDAINELVERSASKLTDLYVSQINLTDEGQILRMLRKLSPILDSFELHTNSTFKLSDRFINELNLSLPSNQSRRDECLPNLTSFAYEGGVSVKLRTLLDMLESRERSKRPSEAYEEEEGEEDKSEDGEEESSEHSKDDRDDDDDKDNSITSAETEESDDIKTPPPPYSFSVFIRYTNLEWYKSVKPDKMKMFLDRVRWLKSEGVSLDLNWERPDDDYESSIWSELLLWNSTPLRLPGMDFTHVANHDNDSEWRQQAVKEMIATNQAALSQLKANIQGLERKHYELLEALNNESRIMTMLSNELLSEIFMLVCADQLDYHTKPMQFVLGRVCRPWRRIAWSIPRLWSTITICFDEKRSRNQVILFQDWIKRSRECALSLTLNSRYYAPHEPEIDFFKALLKTSYRWRKLSSWAFRNFALALEQCPSAFPLLTDLTLESGILPWQSDLSGWNFGSITPQLRSLRISSFKPLVSLGVNWGDLIELHTKFDLNYRPSMEVLGLLQSLQILECFIIESEPWTNPGTFPSHCFPSLTRLSITGKTHLAIFLLNLFTAPRLERLNFSCRTAHSETLWTNSIVEFVRRSACRLTILDVEQKSSADEISILDMLVKLSPHLKSFSLSCSKSFTLSNKTINFLNLSLPRNRRRPQERLPHLEKFSFRGCISFGLRTTLRMLKSRQRRGADDSEEENDDDRGYTSSEDDSGENDETTRNASAAKVRNLSSIADGYNPPASRFNFLYLNRSWHQAQNPNKMRDFHLKVDGYSVKGTVLCIEWDKPDSDDED</sequence>
<evidence type="ECO:0000313" key="3">
    <source>
        <dbReference type="EMBL" id="PPQ74165.1"/>
    </source>
</evidence>
<dbReference type="SUPFAM" id="SSF52047">
    <property type="entry name" value="RNI-like"/>
    <property type="match status" value="1"/>
</dbReference>
<organism evidence="3 4">
    <name type="scientific">Gymnopilus dilepis</name>
    <dbReference type="NCBI Taxonomy" id="231916"/>
    <lineage>
        <taxon>Eukaryota</taxon>
        <taxon>Fungi</taxon>
        <taxon>Dikarya</taxon>
        <taxon>Basidiomycota</taxon>
        <taxon>Agaricomycotina</taxon>
        <taxon>Agaricomycetes</taxon>
        <taxon>Agaricomycetidae</taxon>
        <taxon>Agaricales</taxon>
        <taxon>Agaricineae</taxon>
        <taxon>Hymenogastraceae</taxon>
        <taxon>Gymnopilus</taxon>
    </lineage>
</organism>
<protein>
    <submittedName>
        <fullName evidence="3">Uncharacterized protein</fullName>
    </submittedName>
</protein>
<feature type="region of interest" description="Disordered" evidence="2">
    <location>
        <begin position="437"/>
        <end position="495"/>
    </location>
</feature>
<reference evidence="3 4" key="1">
    <citation type="journal article" date="2018" name="Evol. Lett.">
        <title>Horizontal gene cluster transfer increased hallucinogenic mushroom diversity.</title>
        <authorList>
            <person name="Reynolds H.T."/>
            <person name="Vijayakumar V."/>
            <person name="Gluck-Thaler E."/>
            <person name="Korotkin H.B."/>
            <person name="Matheny P.B."/>
            <person name="Slot J.C."/>
        </authorList>
    </citation>
    <scope>NUCLEOTIDE SEQUENCE [LARGE SCALE GENOMIC DNA]</scope>
    <source>
        <strain evidence="3 4">SRW20</strain>
    </source>
</reference>
<evidence type="ECO:0000313" key="4">
    <source>
        <dbReference type="Proteomes" id="UP000284706"/>
    </source>
</evidence>
<gene>
    <name evidence="3" type="ORF">CVT26_006769</name>
</gene>
<dbReference type="Proteomes" id="UP000284706">
    <property type="component" value="Unassembled WGS sequence"/>
</dbReference>